<gene>
    <name evidence="1" type="ORF">H2509_17630</name>
</gene>
<organism evidence="1 2">
    <name type="scientific">Stappia albiluteola</name>
    <dbReference type="NCBI Taxonomy" id="2758565"/>
    <lineage>
        <taxon>Bacteria</taxon>
        <taxon>Pseudomonadati</taxon>
        <taxon>Pseudomonadota</taxon>
        <taxon>Alphaproteobacteria</taxon>
        <taxon>Hyphomicrobiales</taxon>
        <taxon>Stappiaceae</taxon>
        <taxon>Stappia</taxon>
    </lineage>
</organism>
<protein>
    <submittedName>
        <fullName evidence="1">DUF1045 domain-containing protein</fullName>
    </submittedName>
</protein>
<sequence>MRYAIYFTPSYDDPLTRLGSQWLGRDAFTGEALGQPVLEEISRERLFALSEEPRRYGFHATLKPPFSLAEGRSEDELRDAFLSFCEHMPAISLPGLKVARLGSFLALTLSAPSDALDVLAASCVETFDPFRAPLSDADRARRLAAGLSPHQAELLEKWGYPYVFYEFRFHMTLSGRLGDAEEAECLTRDATRYFASLTDRPLKISTIALFVEREKGAPFTVLDLKPLGRDASEGGRPVSRENANA</sequence>
<comment type="caution">
    <text evidence="1">The sequence shown here is derived from an EMBL/GenBank/DDBJ whole genome shotgun (WGS) entry which is preliminary data.</text>
</comment>
<keyword evidence="2" id="KW-1185">Reference proteome</keyword>
<evidence type="ECO:0000313" key="2">
    <source>
        <dbReference type="Proteomes" id="UP000541109"/>
    </source>
</evidence>
<reference evidence="1 2" key="1">
    <citation type="submission" date="2020-07" db="EMBL/GenBank/DDBJ databases">
        <title>Stappia sp., F7233, whole genome shotgun sequencing project.</title>
        <authorList>
            <person name="Jiang S."/>
            <person name="Liu Z.W."/>
            <person name="Du Z.J."/>
        </authorList>
    </citation>
    <scope>NUCLEOTIDE SEQUENCE [LARGE SCALE GENOMIC DNA]</scope>
    <source>
        <strain evidence="1 2">F7233</strain>
    </source>
</reference>
<dbReference type="NCBIfam" id="TIGR03223">
    <property type="entry name" value="Phn_opern_protn"/>
    <property type="match status" value="1"/>
</dbReference>
<dbReference type="RefSeq" id="WP_182167754.1">
    <property type="nucleotide sequence ID" value="NZ_JACFXV010000064.1"/>
</dbReference>
<dbReference type="InterPro" id="IPR009389">
    <property type="entry name" value="DUF1045"/>
</dbReference>
<dbReference type="EMBL" id="JACFXV010000064">
    <property type="protein sequence ID" value="MBA5778952.1"/>
    <property type="molecule type" value="Genomic_DNA"/>
</dbReference>
<dbReference type="Gene3D" id="3.90.1140.10">
    <property type="entry name" value="Cyclic phosphodiesterase"/>
    <property type="match status" value="1"/>
</dbReference>
<accession>A0A839AJ64</accession>
<dbReference type="Pfam" id="PF06299">
    <property type="entry name" value="DUF1045"/>
    <property type="match status" value="1"/>
</dbReference>
<name>A0A839AJ64_9HYPH</name>
<dbReference type="AlphaFoldDB" id="A0A839AJ64"/>
<dbReference type="PIRSF" id="PIRSF033328">
    <property type="entry name" value="Phest_Mll4975"/>
    <property type="match status" value="1"/>
</dbReference>
<proteinExistence type="predicted"/>
<dbReference type="Proteomes" id="UP000541109">
    <property type="component" value="Unassembled WGS sequence"/>
</dbReference>
<evidence type="ECO:0000313" key="1">
    <source>
        <dbReference type="EMBL" id="MBA5778952.1"/>
    </source>
</evidence>